<accession>A0A1T4N892</accession>
<name>A0A1T4N892_9BACT</name>
<dbReference type="Proteomes" id="UP000190065">
    <property type="component" value="Unassembled WGS sequence"/>
</dbReference>
<dbReference type="EMBL" id="FUXK01000009">
    <property type="protein sequence ID" value="SJZ75048.1"/>
    <property type="molecule type" value="Genomic_DNA"/>
</dbReference>
<proteinExistence type="predicted"/>
<sequence>MVQADVVSQYLSGDNENTQYSSVKGSEIEFGTLVDIYYLCIVT</sequence>
<evidence type="ECO:0000313" key="1">
    <source>
        <dbReference type="EMBL" id="SJZ75048.1"/>
    </source>
</evidence>
<evidence type="ECO:0000313" key="2">
    <source>
        <dbReference type="Proteomes" id="UP000190065"/>
    </source>
</evidence>
<dbReference type="AlphaFoldDB" id="A0A1T4N892"/>
<gene>
    <name evidence="1" type="ORF">SAMN02745202_00966</name>
</gene>
<protein>
    <submittedName>
        <fullName evidence="1">Uncharacterized protein</fullName>
    </submittedName>
</protein>
<reference evidence="1 2" key="1">
    <citation type="submission" date="2017-02" db="EMBL/GenBank/DDBJ databases">
        <authorList>
            <person name="Peterson S.W."/>
        </authorList>
    </citation>
    <scope>NUCLEOTIDE SEQUENCE [LARGE SCALE GENOMIC DNA]</scope>
    <source>
        <strain evidence="1 2">ATCC 43324</strain>
    </source>
</reference>
<organism evidence="1 2">
    <name type="scientific">Segatella oulorum</name>
    <dbReference type="NCBI Taxonomy" id="28136"/>
    <lineage>
        <taxon>Bacteria</taxon>
        <taxon>Pseudomonadati</taxon>
        <taxon>Bacteroidota</taxon>
        <taxon>Bacteroidia</taxon>
        <taxon>Bacteroidales</taxon>
        <taxon>Prevotellaceae</taxon>
        <taxon>Segatella</taxon>
    </lineage>
</organism>